<proteinExistence type="predicted"/>
<sequence length="138" mass="15955">MFSLMRSPHIFLNLINQPRGRMVMEMYCGLLLFINSNLILLQLMLRISLTLQASSFAQHLLPIVSLFSRPQRIPVTRHSMFILGGDYIMFPRLRLLQKISSLAQLLPFQSLSQILDPSLRFIDPLKFLIPLKDCCIIL</sequence>
<dbReference type="EMBL" id="LKAM01000006">
    <property type="protein sequence ID" value="KUM48023.1"/>
    <property type="molecule type" value="Genomic_DNA"/>
</dbReference>
<evidence type="ECO:0000313" key="1">
    <source>
        <dbReference type="EMBL" id="KUM48023.1"/>
    </source>
</evidence>
<geneLocation type="mitochondrion" evidence="1"/>
<reference evidence="1" key="1">
    <citation type="journal article" date="2015" name="Genome Biol. Evol.">
        <title>Organellar Genomes of White Spruce (Picea glauca): Assembly and Annotation.</title>
        <authorList>
            <person name="Jackman S.D."/>
            <person name="Warren R.L."/>
            <person name="Gibb E.A."/>
            <person name="Vandervalk B.P."/>
            <person name="Mohamadi H."/>
            <person name="Chu J."/>
            <person name="Raymond A."/>
            <person name="Pleasance S."/>
            <person name="Coope R."/>
            <person name="Wildung M.R."/>
            <person name="Ritland C.E."/>
            <person name="Bousquet J."/>
            <person name="Jones S.J."/>
            <person name="Bohlmann J."/>
            <person name="Birol I."/>
        </authorList>
    </citation>
    <scope>NUCLEOTIDE SEQUENCE [LARGE SCALE GENOMIC DNA]</scope>
    <source>
        <tissue evidence="1">Flushing bud</tissue>
    </source>
</reference>
<comment type="caution">
    <text evidence="1">The sequence shown here is derived from an EMBL/GenBank/DDBJ whole genome shotgun (WGS) entry which is preliminary data.</text>
</comment>
<keyword evidence="1" id="KW-0496">Mitochondrion</keyword>
<name>A0A124GN84_PICGL</name>
<protein>
    <submittedName>
        <fullName evidence="1">Uncharacterized protein</fullName>
    </submittedName>
</protein>
<dbReference type="AlphaFoldDB" id="A0A124GN84"/>
<gene>
    <name evidence="1" type="ORF">ABT39_MTgene5018</name>
</gene>
<accession>A0A124GN84</accession>
<organism evidence="1">
    <name type="scientific">Picea glauca</name>
    <name type="common">White spruce</name>
    <name type="synonym">Pinus glauca</name>
    <dbReference type="NCBI Taxonomy" id="3330"/>
    <lineage>
        <taxon>Eukaryota</taxon>
        <taxon>Viridiplantae</taxon>
        <taxon>Streptophyta</taxon>
        <taxon>Embryophyta</taxon>
        <taxon>Tracheophyta</taxon>
        <taxon>Spermatophyta</taxon>
        <taxon>Pinopsida</taxon>
        <taxon>Pinidae</taxon>
        <taxon>Conifers I</taxon>
        <taxon>Pinales</taxon>
        <taxon>Pinaceae</taxon>
        <taxon>Picea</taxon>
    </lineage>
</organism>